<dbReference type="InterPro" id="IPR039694">
    <property type="entry name" value="WDR11"/>
</dbReference>
<accession>A0ABD2QCC3</accession>
<dbReference type="Pfam" id="PF23753">
    <property type="entry name" value="TPR_WDR11"/>
    <property type="match status" value="1"/>
</dbReference>
<keyword evidence="3" id="KW-1185">Reference proteome</keyword>
<dbReference type="AlphaFoldDB" id="A0ABD2QCC3"/>
<reference evidence="2 3" key="1">
    <citation type="submission" date="2024-11" db="EMBL/GenBank/DDBJ databases">
        <title>Adaptive evolution of stress response genes in parasites aligns with host niche diversity.</title>
        <authorList>
            <person name="Hahn C."/>
            <person name="Resl P."/>
        </authorList>
    </citation>
    <scope>NUCLEOTIDE SEQUENCE [LARGE SCALE GENOMIC DNA]</scope>
    <source>
        <strain evidence="2">EGGRZ-B1_66</strain>
        <tissue evidence="2">Body</tissue>
    </source>
</reference>
<feature type="domain" description="WDR11 TPR" evidence="1">
    <location>
        <begin position="14"/>
        <end position="176"/>
    </location>
</feature>
<dbReference type="PANTHER" id="PTHR14593">
    <property type="entry name" value="WD REPEAT-CONTAINING PROTEIN 11"/>
    <property type="match status" value="1"/>
</dbReference>
<dbReference type="InterPro" id="IPR057854">
    <property type="entry name" value="TPR_WDR11"/>
</dbReference>
<dbReference type="PANTHER" id="PTHR14593:SF5">
    <property type="entry name" value="WD REPEAT-CONTAINING PROTEIN 11"/>
    <property type="match status" value="1"/>
</dbReference>
<dbReference type="EMBL" id="JBJKFK010000416">
    <property type="protein sequence ID" value="KAL3317191.1"/>
    <property type="molecule type" value="Genomic_DNA"/>
</dbReference>
<protein>
    <submittedName>
        <fullName evidence="2">WD repeat-containing protein 11</fullName>
    </submittedName>
</protein>
<dbReference type="Proteomes" id="UP001626550">
    <property type="component" value="Unassembled WGS sequence"/>
</dbReference>
<organism evidence="2 3">
    <name type="scientific">Cichlidogyrus casuarinus</name>
    <dbReference type="NCBI Taxonomy" id="1844966"/>
    <lineage>
        <taxon>Eukaryota</taxon>
        <taxon>Metazoa</taxon>
        <taxon>Spiralia</taxon>
        <taxon>Lophotrochozoa</taxon>
        <taxon>Platyhelminthes</taxon>
        <taxon>Monogenea</taxon>
        <taxon>Monopisthocotylea</taxon>
        <taxon>Dactylogyridea</taxon>
        <taxon>Ancyrocephalidae</taxon>
        <taxon>Cichlidogyrus</taxon>
    </lineage>
</organism>
<comment type="caution">
    <text evidence="2">The sequence shown here is derived from an EMBL/GenBank/DDBJ whole genome shotgun (WGS) entry which is preliminary data.</text>
</comment>
<evidence type="ECO:0000313" key="2">
    <source>
        <dbReference type="EMBL" id="KAL3317191.1"/>
    </source>
</evidence>
<evidence type="ECO:0000259" key="1">
    <source>
        <dbReference type="Pfam" id="PF23753"/>
    </source>
</evidence>
<evidence type="ECO:0000313" key="3">
    <source>
        <dbReference type="Proteomes" id="UP001626550"/>
    </source>
</evidence>
<sequence length="255" mass="29014">MELLECRRMTAQQTKQCVSLLVQLGQYDRAVKILLETRPDQPEYVEMMQKACLVAAATLNPRYTQDQSSYSSRNLFLSTLEGSAMELISNGHFDEGIEMLCLMGNQMEACKQLMEKDKTITAVWLAKSTLKKEDCETILRKWAVALISSKSEFKVMAAFVFIYLGDHVQAMQILNSLHHYQIVARYAESIEQLGLFEELISLLDRPLYNSIKTDAFVEFARVLSKVGHKSAAMYYAQKAGERGQPLAEEIDYLLN</sequence>
<proteinExistence type="predicted"/>
<name>A0ABD2QCC3_9PLAT</name>
<gene>
    <name evidence="2" type="primary">WDR11_2</name>
    <name evidence="2" type="ORF">Ciccas_004154</name>
</gene>